<comment type="caution">
    <text evidence="1">The sequence shown here is derived from an EMBL/GenBank/DDBJ whole genome shotgun (WGS) entry which is preliminary data.</text>
</comment>
<organism evidence="1 2">
    <name type="scientific">Populus alba</name>
    <name type="common">White poplar</name>
    <dbReference type="NCBI Taxonomy" id="43335"/>
    <lineage>
        <taxon>Eukaryota</taxon>
        <taxon>Viridiplantae</taxon>
        <taxon>Streptophyta</taxon>
        <taxon>Embryophyta</taxon>
        <taxon>Tracheophyta</taxon>
        <taxon>Spermatophyta</taxon>
        <taxon>Magnoliopsida</taxon>
        <taxon>eudicotyledons</taxon>
        <taxon>Gunneridae</taxon>
        <taxon>Pentapetalae</taxon>
        <taxon>rosids</taxon>
        <taxon>fabids</taxon>
        <taxon>Malpighiales</taxon>
        <taxon>Salicaceae</taxon>
        <taxon>Saliceae</taxon>
        <taxon>Populus</taxon>
    </lineage>
</organism>
<proteinExistence type="predicted"/>
<evidence type="ECO:0000313" key="2">
    <source>
        <dbReference type="Proteomes" id="UP000309997"/>
    </source>
</evidence>
<reference evidence="1 2" key="1">
    <citation type="journal article" date="2024" name="Plant Biotechnol. J.">
        <title>Genome and CRISPR/Cas9 system of a widespread forest tree (Populus alba) in the world.</title>
        <authorList>
            <person name="Liu Y.J."/>
            <person name="Jiang P.F."/>
            <person name="Han X.M."/>
            <person name="Li X.Y."/>
            <person name="Wang H.M."/>
            <person name="Wang Y.J."/>
            <person name="Wang X.X."/>
            <person name="Zeng Q.Y."/>
        </authorList>
    </citation>
    <scope>NUCLEOTIDE SEQUENCE [LARGE SCALE GENOMIC DNA]</scope>
    <source>
        <strain evidence="2">cv. PAL-ZL1</strain>
    </source>
</reference>
<dbReference type="EMBL" id="RCHU02000014">
    <property type="protein sequence ID" value="KAL3572927.1"/>
    <property type="molecule type" value="Genomic_DNA"/>
</dbReference>
<name>A0ACC4B3C4_POPAL</name>
<keyword evidence="2" id="KW-1185">Reference proteome</keyword>
<gene>
    <name evidence="1" type="ORF">D5086_026831</name>
</gene>
<protein>
    <submittedName>
        <fullName evidence="1">Uncharacterized protein</fullName>
    </submittedName>
</protein>
<dbReference type="Proteomes" id="UP000309997">
    <property type="component" value="Unassembled WGS sequence"/>
</dbReference>
<accession>A0ACC4B3C4</accession>
<evidence type="ECO:0000313" key="1">
    <source>
        <dbReference type="EMBL" id="KAL3572927.1"/>
    </source>
</evidence>
<sequence length="148" mass="16459">MLLFAGRVISDPSSSASRIFAAARRNPFSISGSRFQVRAMAGSASQPFKKIQIQRDDTTFDAYVVGKEDAPGIVVLQEWWGVDFEIKNHAVKISQLGPGFKALIPEVMWSFKSTPKRYVILFTSAIHGIRICGQRMLPDGVESHFVNQ</sequence>